<dbReference type="KEGG" id="pfer:IRI77_24370"/>
<dbReference type="EMBL" id="CP063849">
    <property type="protein sequence ID" value="QOY85936.1"/>
    <property type="molecule type" value="Genomic_DNA"/>
</dbReference>
<gene>
    <name evidence="2" type="ORF">IRI77_24370</name>
</gene>
<feature type="signal peptide" evidence="1">
    <location>
        <begin position="1"/>
        <end position="27"/>
    </location>
</feature>
<evidence type="ECO:0000256" key="1">
    <source>
        <dbReference type="SAM" id="SignalP"/>
    </source>
</evidence>
<proteinExistence type="predicted"/>
<dbReference type="RefSeq" id="WP_194447606.1">
    <property type="nucleotide sequence ID" value="NZ_CP063849.1"/>
</dbReference>
<feature type="chain" id="PRO_5032695437" description="SD-repeat containing protein B domain-containing protein" evidence="1">
    <location>
        <begin position="28"/>
        <end position="307"/>
    </location>
</feature>
<name>A0A7S7NLP8_PALFE</name>
<reference evidence="2 3" key="1">
    <citation type="submission" date="2020-10" db="EMBL/GenBank/DDBJ databases">
        <title>Complete genome sequence of Paludibaculum fermentans P105T, a facultatively anaerobic acidobacterium capable of dissimilatory Fe(III) reduction.</title>
        <authorList>
            <person name="Dedysh S.N."/>
            <person name="Beletsky A.V."/>
            <person name="Kulichevskaya I.S."/>
            <person name="Mardanov A.V."/>
            <person name="Ravin N.V."/>
        </authorList>
    </citation>
    <scope>NUCLEOTIDE SEQUENCE [LARGE SCALE GENOMIC DNA]</scope>
    <source>
        <strain evidence="2 3">P105</strain>
    </source>
</reference>
<accession>A0A7S7NLP8</accession>
<dbReference type="AlphaFoldDB" id="A0A7S7NLP8"/>
<protein>
    <recommendedName>
        <fullName evidence="4">SD-repeat containing protein B domain-containing protein</fullName>
    </recommendedName>
</protein>
<evidence type="ECO:0008006" key="4">
    <source>
        <dbReference type="Google" id="ProtNLM"/>
    </source>
</evidence>
<organism evidence="2 3">
    <name type="scientific">Paludibaculum fermentans</name>
    <dbReference type="NCBI Taxonomy" id="1473598"/>
    <lineage>
        <taxon>Bacteria</taxon>
        <taxon>Pseudomonadati</taxon>
        <taxon>Acidobacteriota</taxon>
        <taxon>Terriglobia</taxon>
        <taxon>Bryobacterales</taxon>
        <taxon>Bryobacteraceae</taxon>
        <taxon>Paludibaculum</taxon>
    </lineage>
</organism>
<keyword evidence="3" id="KW-1185">Reference proteome</keyword>
<evidence type="ECO:0000313" key="2">
    <source>
        <dbReference type="EMBL" id="QOY85936.1"/>
    </source>
</evidence>
<keyword evidence="1" id="KW-0732">Signal</keyword>
<dbReference type="Proteomes" id="UP000593892">
    <property type="component" value="Chromosome"/>
</dbReference>
<sequence length="307" mass="32349">MKHVKTFTLTTALILAGLVIFSVPVKAQPKASSGAIFTTLGDGTAVNHNQYSSTCAVFLDGGPGPNAPAHAAGLDNGEYYFQVTDPSGKTLLSTDIVANRRFRVQNGVIVAYTGVGGPVHPIGLDQDHPELGAITIRLANATCPTDFAQTPNNGGAYKVWATPVTSFVGDPNLVDNPCGNGCFHGFMPSASKSDNFKAKNDSATFCLSVEKQLQFVDGHTGIGTGWLFNVTDPLGVVNAYFTDDNGFLNICGLAAGAYTVAEDPNSQIRGLYVNSVQLPLSTTYSFTWAAGQTAPVILFQNLYGNPF</sequence>
<evidence type="ECO:0000313" key="3">
    <source>
        <dbReference type="Proteomes" id="UP000593892"/>
    </source>
</evidence>